<keyword evidence="2" id="KW-1185">Reference proteome</keyword>
<protein>
    <submittedName>
        <fullName evidence="1">Uncharacterized protein</fullName>
    </submittedName>
</protein>
<accession>A0A6A5K0J4</accession>
<evidence type="ECO:0000313" key="2">
    <source>
        <dbReference type="Proteomes" id="UP000800040"/>
    </source>
</evidence>
<proteinExistence type="predicted"/>
<organism evidence="1 2">
    <name type="scientific">Decorospora gaudefroyi</name>
    <dbReference type="NCBI Taxonomy" id="184978"/>
    <lineage>
        <taxon>Eukaryota</taxon>
        <taxon>Fungi</taxon>
        <taxon>Dikarya</taxon>
        <taxon>Ascomycota</taxon>
        <taxon>Pezizomycotina</taxon>
        <taxon>Dothideomycetes</taxon>
        <taxon>Pleosporomycetidae</taxon>
        <taxon>Pleosporales</taxon>
        <taxon>Pleosporineae</taxon>
        <taxon>Pleosporaceae</taxon>
        <taxon>Decorospora</taxon>
    </lineage>
</organism>
<dbReference type="EMBL" id="ML975721">
    <property type="protein sequence ID" value="KAF1828057.1"/>
    <property type="molecule type" value="Genomic_DNA"/>
</dbReference>
<dbReference type="Proteomes" id="UP000800040">
    <property type="component" value="Unassembled WGS sequence"/>
</dbReference>
<name>A0A6A5K0J4_9PLEO</name>
<evidence type="ECO:0000313" key="1">
    <source>
        <dbReference type="EMBL" id="KAF1828057.1"/>
    </source>
</evidence>
<reference evidence="1" key="1">
    <citation type="submission" date="2020-01" db="EMBL/GenBank/DDBJ databases">
        <authorList>
            <consortium name="DOE Joint Genome Institute"/>
            <person name="Haridas S."/>
            <person name="Albert R."/>
            <person name="Binder M."/>
            <person name="Bloem J."/>
            <person name="Labutti K."/>
            <person name="Salamov A."/>
            <person name="Andreopoulos B."/>
            <person name="Baker S.E."/>
            <person name="Barry K."/>
            <person name="Bills G."/>
            <person name="Bluhm B.H."/>
            <person name="Cannon C."/>
            <person name="Castanera R."/>
            <person name="Culley D.E."/>
            <person name="Daum C."/>
            <person name="Ezra D."/>
            <person name="Gonzalez J.B."/>
            <person name="Henrissat B."/>
            <person name="Kuo A."/>
            <person name="Liang C."/>
            <person name="Lipzen A."/>
            <person name="Lutzoni F."/>
            <person name="Magnuson J."/>
            <person name="Mondo S."/>
            <person name="Nolan M."/>
            <person name="Ohm R."/>
            <person name="Pangilinan J."/>
            <person name="Park H.-J."/>
            <person name="Ramirez L."/>
            <person name="Alfaro M."/>
            <person name="Sun H."/>
            <person name="Tritt A."/>
            <person name="Yoshinaga Y."/>
            <person name="Zwiers L.-H."/>
            <person name="Turgeon B.G."/>
            <person name="Goodwin S.B."/>
            <person name="Spatafora J.W."/>
            <person name="Crous P.W."/>
            <person name="Grigoriev I.V."/>
        </authorList>
    </citation>
    <scope>NUCLEOTIDE SEQUENCE</scope>
    <source>
        <strain evidence="1">P77</strain>
    </source>
</reference>
<gene>
    <name evidence="1" type="ORF">BDW02DRAFT_619728</name>
</gene>
<dbReference type="AlphaFoldDB" id="A0A6A5K0J4"/>
<sequence>MLVLYEWKSMASLSPRPSLFVRGARLICLLDLALPQESHLTVVTPFTRTPLACWTRCLIAVGPGWLSLLC</sequence>